<dbReference type="InterPro" id="IPR008763">
    <property type="entry name" value="Peptidase_S55"/>
</dbReference>
<sequence length="391" mass="42607">MIKKLIKNFSIITAPIFILVLIGVYNNSQADELSIKNRMKDTTSYVMNDVQNADSIDCYTSLINSKELTTLHKEKRKNIEVYPGGISIGVKINNKGALVVGYSDISTYDGLSESPGKIAGIELGDIIEEVNGENIETCSDLISKVKSCRNDELTVKILRGNSEITKKVPLIKEDNEYKIGLWVRDSTAGIGTLTFYDKDSKTFGALGHPITDGDTNVSFNIKSGTLLRSSILSIKKGERGNPGEIKGLFINENESIGTIEKNTSSGIYGDGLTELINPNFNKAMTVAYRDEIKEGHAQIITTVEDDGAKAYDIEILKLLPQDEPGSKSMIIKIVDPVLLEKTGGIVQGMSGSPIIQNGKIIGAVTHVLINKPDVGYGIYIEWMLQDAGVIK</sequence>
<dbReference type="InterPro" id="IPR036034">
    <property type="entry name" value="PDZ_sf"/>
</dbReference>
<gene>
    <name evidence="2" type="primary">spoIVB</name>
    <name evidence="2" type="ORF">H8R92_06915</name>
</gene>
<keyword evidence="2" id="KW-0378">Hydrolase</keyword>
<dbReference type="EC" id="3.4.21.116" evidence="2"/>
<dbReference type="AlphaFoldDB" id="A0A8I0DN90"/>
<name>A0A8I0DN90_9CLOT</name>
<reference evidence="2" key="1">
    <citation type="submission" date="2020-08" db="EMBL/GenBank/DDBJ databases">
        <title>Genome public.</title>
        <authorList>
            <person name="Liu C."/>
            <person name="Sun Q."/>
        </authorList>
    </citation>
    <scope>NUCLEOTIDE SEQUENCE</scope>
    <source>
        <strain evidence="2">NSJ-42</strain>
    </source>
</reference>
<protein>
    <submittedName>
        <fullName evidence="2">SpoIVB peptidase</fullName>
        <ecNumber evidence="2">3.4.21.116</ecNumber>
    </submittedName>
</protein>
<organism evidence="2 3">
    <name type="scientific">Clostridium lentum</name>
    <dbReference type="NCBI Taxonomy" id="2763037"/>
    <lineage>
        <taxon>Bacteria</taxon>
        <taxon>Bacillati</taxon>
        <taxon>Bacillota</taxon>
        <taxon>Clostridia</taxon>
        <taxon>Eubacteriales</taxon>
        <taxon>Clostridiaceae</taxon>
        <taxon>Clostridium</taxon>
    </lineage>
</organism>
<evidence type="ECO:0000259" key="1">
    <source>
        <dbReference type="PROSITE" id="PS51494"/>
    </source>
</evidence>
<dbReference type="InterPro" id="IPR041489">
    <property type="entry name" value="PDZ_6"/>
</dbReference>
<proteinExistence type="predicted"/>
<dbReference type="InterPro" id="IPR014219">
    <property type="entry name" value="SpoIVB"/>
</dbReference>
<dbReference type="SUPFAM" id="SSF50156">
    <property type="entry name" value="PDZ domain-like"/>
    <property type="match status" value="1"/>
</dbReference>
<dbReference type="InterPro" id="IPR001478">
    <property type="entry name" value="PDZ"/>
</dbReference>
<accession>A0A8I0DN90</accession>
<dbReference type="Proteomes" id="UP000662088">
    <property type="component" value="Unassembled WGS sequence"/>
</dbReference>
<dbReference type="NCBIfam" id="TIGR02860">
    <property type="entry name" value="spore_IV_B"/>
    <property type="match status" value="1"/>
</dbReference>
<dbReference type="Gene3D" id="2.30.42.10">
    <property type="match status" value="1"/>
</dbReference>
<evidence type="ECO:0000313" key="2">
    <source>
        <dbReference type="EMBL" id="MBC5640164.1"/>
    </source>
</evidence>
<dbReference type="Pfam" id="PF05580">
    <property type="entry name" value="Peptidase_S55"/>
    <property type="match status" value="1"/>
</dbReference>
<comment type="caution">
    <text evidence="2">The sequence shown here is derived from an EMBL/GenBank/DDBJ whole genome shotgun (WGS) entry which is preliminary data.</text>
</comment>
<dbReference type="PROSITE" id="PS51494">
    <property type="entry name" value="SPOIVB"/>
    <property type="match status" value="1"/>
</dbReference>
<dbReference type="EMBL" id="JACOOQ010000010">
    <property type="protein sequence ID" value="MBC5640164.1"/>
    <property type="molecule type" value="Genomic_DNA"/>
</dbReference>
<dbReference type="Pfam" id="PF17820">
    <property type="entry name" value="PDZ_6"/>
    <property type="match status" value="1"/>
</dbReference>
<keyword evidence="3" id="KW-1185">Reference proteome</keyword>
<feature type="domain" description="Peptidase S55" evidence="1">
    <location>
        <begin position="161"/>
        <end position="391"/>
    </location>
</feature>
<dbReference type="RefSeq" id="WP_022212598.1">
    <property type="nucleotide sequence ID" value="NZ_JACOOQ010000010.1"/>
</dbReference>
<evidence type="ECO:0000313" key="3">
    <source>
        <dbReference type="Proteomes" id="UP000662088"/>
    </source>
</evidence>
<dbReference type="GO" id="GO:0016787">
    <property type="term" value="F:hydrolase activity"/>
    <property type="evidence" value="ECO:0007669"/>
    <property type="project" value="UniProtKB-KW"/>
</dbReference>
<dbReference type="SMART" id="SM00228">
    <property type="entry name" value="PDZ"/>
    <property type="match status" value="1"/>
</dbReference>